<dbReference type="GO" id="GO:0042742">
    <property type="term" value="P:defense response to bacterium"/>
    <property type="evidence" value="ECO:0007669"/>
    <property type="project" value="UniProtKB-KW"/>
</dbReference>
<evidence type="ECO:0000313" key="5">
    <source>
        <dbReference type="Proteomes" id="UP000007167"/>
    </source>
</evidence>
<sequence>MGQIATPEKVAQWFVEDVHEAEQCVIRYFNGSEMPQPVFDSTVSLVFNVGCYGTRWNAKANRPTAIARYSQAGDWLGTCEHIADFRMAGGKVSKGLENRRKKEQTWCLTYRQ</sequence>
<organism evidence="4 5">
    <name type="scientific">Aeromonas phage phiAS7</name>
    <dbReference type="NCBI Taxonomy" id="1141132"/>
    <lineage>
        <taxon>Viruses</taxon>
        <taxon>Duplodnaviria</taxon>
        <taxon>Heunggongvirae</taxon>
        <taxon>Uroviricota</taxon>
        <taxon>Caudoviricetes</taxon>
        <taxon>Autographivirales</taxon>
        <taxon>Autonotataviridae</taxon>
        <taxon>Aerosvirus</taxon>
        <taxon>Aerosvirus AS7</taxon>
    </lineage>
</organism>
<reference evidence="4 5" key="1">
    <citation type="journal article" date="2012" name="J. Virol.">
        <title>Complete Genome Sequence of Bacteriophage phiAS7, a T7-Like Virus That Infects Aeromonas salmonicida subsp. salmonicida.</title>
        <authorList>
            <person name="Kim J.H."/>
            <person name="Son J.S."/>
            <person name="Choresca C.H."/>
            <person name="Shin S.P."/>
            <person name="Han J.E."/>
            <person name="Jun J.W."/>
            <person name="Kang D.H."/>
            <person name="Oh C."/>
            <person name="Heo S.J."/>
            <person name="Park S.C."/>
        </authorList>
    </citation>
    <scope>NUCLEOTIDE SEQUENCE [LARGE SCALE GENOMIC DNA]</scope>
</reference>
<keyword evidence="5" id="KW-1185">Reference proteome</keyword>
<dbReference type="KEGG" id="vg:14013239"/>
<dbReference type="GO" id="GO:0031640">
    <property type="term" value="P:killing of cells of another organism"/>
    <property type="evidence" value="ECO:0007669"/>
    <property type="project" value="UniProtKB-KW"/>
</dbReference>
<dbReference type="PANTHER" id="PTHR38107">
    <property type="match status" value="1"/>
</dbReference>
<accession>H6UK32</accession>
<dbReference type="EC" id="3.2.1.17" evidence="3"/>
<keyword evidence="2 3" id="KW-0081">Bacteriolytic enzyme</keyword>
<dbReference type="InterPro" id="IPR051018">
    <property type="entry name" value="Bacteriophage_GH24"/>
</dbReference>
<evidence type="ECO:0000256" key="2">
    <source>
        <dbReference type="ARBA" id="ARBA00022638"/>
    </source>
</evidence>
<comment type="catalytic activity">
    <reaction evidence="3">
        <text>Hydrolysis of (1-&gt;4)-beta-linkages between N-acetylmuramic acid and N-acetyl-D-glucosamine residues in a peptidoglycan and between N-acetyl-D-glucosamine residues in chitodextrins.</text>
        <dbReference type="EC" id="3.2.1.17"/>
    </reaction>
</comment>
<dbReference type="Gene3D" id="1.10.530.40">
    <property type="match status" value="1"/>
</dbReference>
<evidence type="ECO:0000313" key="4">
    <source>
        <dbReference type="EMBL" id="AEZ65050.1"/>
    </source>
</evidence>
<dbReference type="InterPro" id="IPR002196">
    <property type="entry name" value="Glyco_hydro_24"/>
</dbReference>
<keyword evidence="3" id="KW-0326">Glycosidase</keyword>
<dbReference type="SUPFAM" id="SSF53955">
    <property type="entry name" value="Lysozyme-like"/>
    <property type="match status" value="1"/>
</dbReference>
<dbReference type="RefSeq" id="YP_007007797.1">
    <property type="nucleotide sequence ID" value="NC_019528.1"/>
</dbReference>
<dbReference type="InterPro" id="IPR023346">
    <property type="entry name" value="Lysozyme-like_dom_sf"/>
</dbReference>
<dbReference type="PANTHER" id="PTHR38107:SF4">
    <property type="entry name" value="LYSOZYME"/>
    <property type="match status" value="1"/>
</dbReference>
<gene>
    <name evidence="4" type="ORF">phiAS7_00025</name>
</gene>
<keyword evidence="3" id="KW-0378">Hydrolase</keyword>
<protein>
    <recommendedName>
        <fullName evidence="3">Lysozyme</fullName>
        <ecNumber evidence="3">3.2.1.17</ecNumber>
    </recommendedName>
</protein>
<evidence type="ECO:0000256" key="3">
    <source>
        <dbReference type="RuleBase" id="RU003788"/>
    </source>
</evidence>
<proteinExistence type="inferred from homology"/>
<dbReference type="GeneID" id="14013239"/>
<dbReference type="GO" id="GO:0003796">
    <property type="term" value="F:lysozyme activity"/>
    <property type="evidence" value="ECO:0007669"/>
    <property type="project" value="UniProtKB-EC"/>
</dbReference>
<keyword evidence="1 3" id="KW-0929">Antimicrobial</keyword>
<dbReference type="GO" id="GO:0016998">
    <property type="term" value="P:cell wall macromolecule catabolic process"/>
    <property type="evidence" value="ECO:0007669"/>
    <property type="project" value="InterPro"/>
</dbReference>
<dbReference type="Proteomes" id="UP000007167">
    <property type="component" value="Segment"/>
</dbReference>
<name>H6UK32_9CAUD</name>
<dbReference type="InterPro" id="IPR023347">
    <property type="entry name" value="Lysozyme_dom_sf"/>
</dbReference>
<comment type="similarity">
    <text evidence="3">Belongs to the glycosyl hydrolase 24 family.</text>
</comment>
<dbReference type="EMBL" id="JN651747">
    <property type="protein sequence ID" value="AEZ65050.1"/>
    <property type="molecule type" value="Genomic_DNA"/>
</dbReference>
<dbReference type="GO" id="GO:0009253">
    <property type="term" value="P:peptidoglycan catabolic process"/>
    <property type="evidence" value="ECO:0007669"/>
    <property type="project" value="InterPro"/>
</dbReference>
<dbReference type="Pfam" id="PF00959">
    <property type="entry name" value="Phage_lysozyme"/>
    <property type="match status" value="1"/>
</dbReference>
<evidence type="ECO:0000256" key="1">
    <source>
        <dbReference type="ARBA" id="ARBA00022529"/>
    </source>
</evidence>
<dbReference type="OrthoDB" id="19020at10239"/>